<accession>A0A3D9S8R0</accession>
<gene>
    <name evidence="2" type="ORF">A8990_11229</name>
</gene>
<proteinExistence type="predicted"/>
<protein>
    <submittedName>
        <fullName evidence="2">Acetyltransferase (GNAT) family protein</fullName>
    </submittedName>
</protein>
<comment type="caution">
    <text evidence="2">The sequence shown here is derived from an EMBL/GenBank/DDBJ whole genome shotgun (WGS) entry which is preliminary data.</text>
</comment>
<reference evidence="2 3" key="1">
    <citation type="submission" date="2018-08" db="EMBL/GenBank/DDBJ databases">
        <title>Genomic Encyclopedia of Type Strains, Phase III (KMG-III): the genomes of soil and plant-associated and newly described type strains.</title>
        <authorList>
            <person name="Whitman W."/>
        </authorList>
    </citation>
    <scope>NUCLEOTIDE SEQUENCE [LARGE SCALE GENOMIC DNA]</scope>
    <source>
        <strain evidence="2 3">CGMCC 1.10966</strain>
    </source>
</reference>
<dbReference type="GO" id="GO:0016747">
    <property type="term" value="F:acyltransferase activity, transferring groups other than amino-acyl groups"/>
    <property type="evidence" value="ECO:0007669"/>
    <property type="project" value="InterPro"/>
</dbReference>
<dbReference type="SUPFAM" id="SSF55729">
    <property type="entry name" value="Acyl-CoA N-acyltransferases (Nat)"/>
    <property type="match status" value="1"/>
</dbReference>
<evidence type="ECO:0000259" key="1">
    <source>
        <dbReference type="PROSITE" id="PS51186"/>
    </source>
</evidence>
<dbReference type="CDD" id="cd04301">
    <property type="entry name" value="NAT_SF"/>
    <property type="match status" value="1"/>
</dbReference>
<sequence length="400" mass="43587">MRNAGNMKRALSSFSFIMGGGVMEEFRFVREEELEEAVKLADEVFLAPNQASMGEAFPTVFSASLGQSYGCYIDGRLVSFIGFVPSVIRIHAAELAVYSVGAVCTDPAYRGRGYAGKLLGLLAEHGRLSGASLMLVSGEGGLYEKFGCRKFGSVETFRLEAAAADQMLRSSRSAGYRYRTMKPTDWFDIRRLAHSRGVRFEQSLWDIAALLKAAPTARIGRLQPEIWVAENERGPIAFAVLAVPGDEPNESNHDEPSLIEWAGEPEAVLMLAACGVLAARCRMLNLTVEAHEEALLACLRPLELESKKEHNDGTALILDSAALLAQLGPLFGDERPAAYTESDGGVRLEWQGQVYRMTAAELLSLLFDAQPTEQLPALLKKASDAIVPIPFPKPNGLNFV</sequence>
<evidence type="ECO:0000313" key="2">
    <source>
        <dbReference type="EMBL" id="REE85300.1"/>
    </source>
</evidence>
<dbReference type="Pfam" id="PF13527">
    <property type="entry name" value="Acetyltransf_9"/>
    <property type="match status" value="1"/>
</dbReference>
<organism evidence="2 3">
    <name type="scientific">Paenibacillus taihuensis</name>
    <dbReference type="NCBI Taxonomy" id="1156355"/>
    <lineage>
        <taxon>Bacteria</taxon>
        <taxon>Bacillati</taxon>
        <taxon>Bacillota</taxon>
        <taxon>Bacilli</taxon>
        <taxon>Bacillales</taxon>
        <taxon>Paenibacillaceae</taxon>
        <taxon>Paenibacillus</taxon>
    </lineage>
</organism>
<feature type="domain" description="N-acetyltransferase" evidence="1">
    <location>
        <begin position="24"/>
        <end position="169"/>
    </location>
</feature>
<dbReference type="Gene3D" id="3.40.630.30">
    <property type="match status" value="1"/>
</dbReference>
<name>A0A3D9S8R0_9BACL</name>
<keyword evidence="3" id="KW-1185">Reference proteome</keyword>
<dbReference type="Proteomes" id="UP000256304">
    <property type="component" value="Unassembled WGS sequence"/>
</dbReference>
<dbReference type="InterPro" id="IPR016181">
    <property type="entry name" value="Acyl_CoA_acyltransferase"/>
</dbReference>
<keyword evidence="2" id="KW-0808">Transferase</keyword>
<dbReference type="AlphaFoldDB" id="A0A3D9S8R0"/>
<dbReference type="PROSITE" id="PS51186">
    <property type="entry name" value="GNAT"/>
    <property type="match status" value="1"/>
</dbReference>
<dbReference type="InterPro" id="IPR000182">
    <property type="entry name" value="GNAT_dom"/>
</dbReference>
<dbReference type="EMBL" id="QTTN01000012">
    <property type="protein sequence ID" value="REE85300.1"/>
    <property type="molecule type" value="Genomic_DNA"/>
</dbReference>
<evidence type="ECO:0000313" key="3">
    <source>
        <dbReference type="Proteomes" id="UP000256304"/>
    </source>
</evidence>